<gene>
    <name evidence="2" type="ORF">Sradi_3304900</name>
</gene>
<dbReference type="PANTHER" id="PTHR36607:SF20">
    <property type="entry name" value="AMINOTRANSFERASE-LIKE PLANT MOBILE DOMAIN-CONTAINING PROTEIN"/>
    <property type="match status" value="1"/>
</dbReference>
<proteinExistence type="predicted"/>
<evidence type="ECO:0000256" key="1">
    <source>
        <dbReference type="SAM" id="SignalP"/>
    </source>
</evidence>
<protein>
    <recommendedName>
        <fullName evidence="3">Aminotransferase-like plant mobile domain-containing protein</fullName>
    </recommendedName>
</protein>
<evidence type="ECO:0000313" key="2">
    <source>
        <dbReference type="EMBL" id="KAL0373892.1"/>
    </source>
</evidence>
<reference evidence="2" key="2">
    <citation type="journal article" date="2024" name="Plant">
        <title>Genomic evolution and insights into agronomic trait innovations of Sesamum species.</title>
        <authorList>
            <person name="Miao H."/>
            <person name="Wang L."/>
            <person name="Qu L."/>
            <person name="Liu H."/>
            <person name="Sun Y."/>
            <person name="Le M."/>
            <person name="Wang Q."/>
            <person name="Wei S."/>
            <person name="Zheng Y."/>
            <person name="Lin W."/>
            <person name="Duan Y."/>
            <person name="Cao H."/>
            <person name="Xiong S."/>
            <person name="Wang X."/>
            <person name="Wei L."/>
            <person name="Li C."/>
            <person name="Ma Q."/>
            <person name="Ju M."/>
            <person name="Zhao R."/>
            <person name="Li G."/>
            <person name="Mu C."/>
            <person name="Tian Q."/>
            <person name="Mei H."/>
            <person name="Zhang T."/>
            <person name="Gao T."/>
            <person name="Zhang H."/>
        </authorList>
    </citation>
    <scope>NUCLEOTIDE SEQUENCE</scope>
    <source>
        <strain evidence="2">G02</strain>
    </source>
</reference>
<dbReference type="EMBL" id="JACGWJ010000014">
    <property type="protein sequence ID" value="KAL0373892.1"/>
    <property type="molecule type" value="Genomic_DNA"/>
</dbReference>
<keyword evidence="1" id="KW-0732">Signal</keyword>
<sequence length="382" mass="44134">MGGNFLLFFFCLLQLWKEIEMTFPSRQIWGMNFEIGTFSGGYGRLREIPKKNRCGISMESLQLHILQTLGRRIIEGKAKWGDAIQFAGEFRYIKGFWEWTEDILSRCKQKLVAAQELDGVDETRRRFVPRSCKFLLHAYHLLQRNNDGDQFPQVPADKWIKFWFKRATKYCEPPRAKRKKAVCPKSTHNPSGTFGVHGKWSSTEESLFSKLGIEGSLKDETFLAAYLACWLCTFALPTDGVGLIRPSTFKVASIMAAGRRVGLIVPVLASIYEDDGCAKDFEEAYFIAIRSNYLPLRQGDHFDVEPCSAHRLVANLDFFKKCPGFYHKMFAGRLWKMEFAIGVYAFHLRPWKMYGFLQCPKCKEVFFRGVQRMVDRDSQCFS</sequence>
<feature type="chain" id="PRO_5043363171" description="Aminotransferase-like plant mobile domain-containing protein" evidence="1">
    <location>
        <begin position="22"/>
        <end position="382"/>
    </location>
</feature>
<organism evidence="2">
    <name type="scientific">Sesamum radiatum</name>
    <name type="common">Black benniseed</name>
    <dbReference type="NCBI Taxonomy" id="300843"/>
    <lineage>
        <taxon>Eukaryota</taxon>
        <taxon>Viridiplantae</taxon>
        <taxon>Streptophyta</taxon>
        <taxon>Embryophyta</taxon>
        <taxon>Tracheophyta</taxon>
        <taxon>Spermatophyta</taxon>
        <taxon>Magnoliopsida</taxon>
        <taxon>eudicotyledons</taxon>
        <taxon>Gunneridae</taxon>
        <taxon>Pentapetalae</taxon>
        <taxon>asterids</taxon>
        <taxon>lamiids</taxon>
        <taxon>Lamiales</taxon>
        <taxon>Pedaliaceae</taxon>
        <taxon>Sesamum</taxon>
    </lineage>
</organism>
<comment type="caution">
    <text evidence="2">The sequence shown here is derived from an EMBL/GenBank/DDBJ whole genome shotgun (WGS) entry which is preliminary data.</text>
</comment>
<accession>A0AAW2R1E4</accession>
<reference evidence="2" key="1">
    <citation type="submission" date="2020-06" db="EMBL/GenBank/DDBJ databases">
        <authorList>
            <person name="Li T."/>
            <person name="Hu X."/>
            <person name="Zhang T."/>
            <person name="Song X."/>
            <person name="Zhang H."/>
            <person name="Dai N."/>
            <person name="Sheng W."/>
            <person name="Hou X."/>
            <person name="Wei L."/>
        </authorList>
    </citation>
    <scope>NUCLEOTIDE SEQUENCE</scope>
    <source>
        <strain evidence="2">G02</strain>
        <tissue evidence="2">Leaf</tissue>
    </source>
</reference>
<feature type="signal peptide" evidence="1">
    <location>
        <begin position="1"/>
        <end position="21"/>
    </location>
</feature>
<name>A0AAW2R1E4_SESRA</name>
<evidence type="ECO:0008006" key="3">
    <source>
        <dbReference type="Google" id="ProtNLM"/>
    </source>
</evidence>
<dbReference type="AlphaFoldDB" id="A0AAW2R1E4"/>
<dbReference type="PANTHER" id="PTHR36607">
    <property type="entry name" value="1,2-DIHYDROXY-3-KETO-5-METHYLTHIOPENTENE DIOXYGENASE 4"/>
    <property type="match status" value="1"/>
</dbReference>